<gene>
    <name evidence="2" type="ORF">EG68_05213</name>
</gene>
<feature type="chain" id="PRO_5035869155" evidence="1">
    <location>
        <begin position="20"/>
        <end position="213"/>
    </location>
</feature>
<dbReference type="Proteomes" id="UP000822476">
    <property type="component" value="Unassembled WGS sequence"/>
</dbReference>
<evidence type="ECO:0000256" key="1">
    <source>
        <dbReference type="SAM" id="SignalP"/>
    </source>
</evidence>
<feature type="signal peptide" evidence="1">
    <location>
        <begin position="1"/>
        <end position="19"/>
    </location>
</feature>
<accession>A0A8S9YVA9</accession>
<reference evidence="2" key="1">
    <citation type="submission" date="2019-07" db="EMBL/GenBank/DDBJ databases">
        <title>Annotation for the trematode Paragonimus miyazaki's.</title>
        <authorList>
            <person name="Choi Y.-J."/>
        </authorList>
    </citation>
    <scope>NUCLEOTIDE SEQUENCE</scope>
    <source>
        <strain evidence="2">Japan</strain>
    </source>
</reference>
<dbReference type="EMBL" id="JTDE01002460">
    <property type="protein sequence ID" value="KAF7257336.1"/>
    <property type="molecule type" value="Genomic_DNA"/>
</dbReference>
<proteinExistence type="predicted"/>
<evidence type="ECO:0000313" key="3">
    <source>
        <dbReference type="Proteomes" id="UP000822476"/>
    </source>
</evidence>
<organism evidence="2 3">
    <name type="scientific">Paragonimus skrjabini miyazakii</name>
    <dbReference type="NCBI Taxonomy" id="59628"/>
    <lineage>
        <taxon>Eukaryota</taxon>
        <taxon>Metazoa</taxon>
        <taxon>Spiralia</taxon>
        <taxon>Lophotrochozoa</taxon>
        <taxon>Platyhelminthes</taxon>
        <taxon>Trematoda</taxon>
        <taxon>Digenea</taxon>
        <taxon>Plagiorchiida</taxon>
        <taxon>Troglotremata</taxon>
        <taxon>Troglotrematidae</taxon>
        <taxon>Paragonimus</taxon>
    </lineage>
</organism>
<comment type="caution">
    <text evidence="2">The sequence shown here is derived from an EMBL/GenBank/DDBJ whole genome shotgun (WGS) entry which is preliminary data.</text>
</comment>
<name>A0A8S9YVA9_9TREM</name>
<evidence type="ECO:0000313" key="2">
    <source>
        <dbReference type="EMBL" id="KAF7257336.1"/>
    </source>
</evidence>
<dbReference type="AlphaFoldDB" id="A0A8S9YVA9"/>
<sequence>MNVLTFLILVTYTWTSCVSQCTRIIVYEWSGLHGARDPITRLKSQSQAFWSNGTFFNPIVLRGKDGVLKYDVTVRTSNYRNLLPDDMLLKINMDINDEFKECDSSVEYLVPKEKCYDPNLSGRQFKNQLSITSTIREDICDEIVKTALNEIAACCLDQVSRHLADGQQVGEYRIMYRQQEKFEYDIARRYLQAALVMLSEKEIGCLRNAYWID</sequence>
<dbReference type="OrthoDB" id="6307253at2759"/>
<keyword evidence="1" id="KW-0732">Signal</keyword>
<protein>
    <submittedName>
        <fullName evidence="2">Uncharacterized protein</fullName>
    </submittedName>
</protein>
<keyword evidence="3" id="KW-1185">Reference proteome</keyword>